<evidence type="ECO:0000256" key="2">
    <source>
        <dbReference type="ARBA" id="ARBA00022771"/>
    </source>
</evidence>
<dbReference type="InterPro" id="IPR017907">
    <property type="entry name" value="Znf_RING_CS"/>
</dbReference>
<evidence type="ECO:0000313" key="7">
    <source>
        <dbReference type="Proteomes" id="UP000014500"/>
    </source>
</evidence>
<dbReference type="EMBL" id="AFFK01019599">
    <property type="status" value="NOT_ANNOTATED_CDS"/>
    <property type="molecule type" value="Genomic_DNA"/>
</dbReference>
<evidence type="ECO:0000256" key="3">
    <source>
        <dbReference type="ARBA" id="ARBA00022833"/>
    </source>
</evidence>
<keyword evidence="1" id="KW-0479">Metal-binding</keyword>
<protein>
    <recommendedName>
        <fullName evidence="5">RING-type domain-containing protein</fullName>
    </recommendedName>
</protein>
<reference evidence="6" key="2">
    <citation type="submission" date="2015-02" db="UniProtKB">
        <authorList>
            <consortium name="EnsemblMetazoa"/>
        </authorList>
    </citation>
    <scope>IDENTIFICATION</scope>
</reference>
<dbReference type="GO" id="GO:0008270">
    <property type="term" value="F:zinc ion binding"/>
    <property type="evidence" value="ECO:0007669"/>
    <property type="project" value="UniProtKB-KW"/>
</dbReference>
<dbReference type="HOGENOM" id="CLU_1463087_0_0_1"/>
<dbReference type="EnsemblMetazoa" id="SMAR004916-RA">
    <property type="protein sequence ID" value="SMAR004916-PA"/>
    <property type="gene ID" value="SMAR004916"/>
</dbReference>
<dbReference type="InterPro" id="IPR013083">
    <property type="entry name" value="Znf_RING/FYVE/PHD"/>
</dbReference>
<dbReference type="Proteomes" id="UP000014500">
    <property type="component" value="Unassembled WGS sequence"/>
</dbReference>
<dbReference type="Gene3D" id="3.30.40.10">
    <property type="entry name" value="Zinc/RING finger domain, C3HC4 (zinc finger)"/>
    <property type="match status" value="1"/>
</dbReference>
<sequence length="185" mass="21752">MFYCDSCFFKLHKKSRFSCGHVLCKNCVYLDEINNGVCPLDKNSVWIENADNENAEKKKMQIEISEEIEQIEISEEIKQIEISEEIKQIEISEEIDQIEISEEIEQIEISEEIEDVKKETALLKYSADRLVRQNEIKDILKLQKDDIKLYLDEFMDSIDDRLETIDHTLYALTEKIVHVGVQMTL</sequence>
<dbReference type="SUPFAM" id="SSF57850">
    <property type="entry name" value="RING/U-box"/>
    <property type="match status" value="1"/>
</dbReference>
<evidence type="ECO:0000256" key="1">
    <source>
        <dbReference type="ARBA" id="ARBA00022723"/>
    </source>
</evidence>
<organism evidence="6 7">
    <name type="scientific">Strigamia maritima</name>
    <name type="common">European centipede</name>
    <name type="synonym">Geophilus maritimus</name>
    <dbReference type="NCBI Taxonomy" id="126957"/>
    <lineage>
        <taxon>Eukaryota</taxon>
        <taxon>Metazoa</taxon>
        <taxon>Ecdysozoa</taxon>
        <taxon>Arthropoda</taxon>
        <taxon>Myriapoda</taxon>
        <taxon>Chilopoda</taxon>
        <taxon>Pleurostigmophora</taxon>
        <taxon>Geophilomorpha</taxon>
        <taxon>Linotaeniidae</taxon>
        <taxon>Strigamia</taxon>
    </lineage>
</organism>
<evidence type="ECO:0000259" key="5">
    <source>
        <dbReference type="PROSITE" id="PS50089"/>
    </source>
</evidence>
<keyword evidence="2 4" id="KW-0863">Zinc-finger</keyword>
<dbReference type="PROSITE" id="PS50089">
    <property type="entry name" value="ZF_RING_2"/>
    <property type="match status" value="1"/>
</dbReference>
<reference evidence="7" key="1">
    <citation type="submission" date="2011-05" db="EMBL/GenBank/DDBJ databases">
        <authorList>
            <person name="Richards S.R."/>
            <person name="Qu J."/>
            <person name="Jiang H."/>
            <person name="Jhangiani S.N."/>
            <person name="Agravi P."/>
            <person name="Goodspeed R."/>
            <person name="Gross S."/>
            <person name="Mandapat C."/>
            <person name="Jackson L."/>
            <person name="Mathew T."/>
            <person name="Pu L."/>
            <person name="Thornton R."/>
            <person name="Saada N."/>
            <person name="Wilczek-Boney K.B."/>
            <person name="Lee S."/>
            <person name="Kovar C."/>
            <person name="Wu Y."/>
            <person name="Scherer S.E."/>
            <person name="Worley K.C."/>
            <person name="Muzny D.M."/>
            <person name="Gibbs R."/>
        </authorList>
    </citation>
    <scope>NUCLEOTIDE SEQUENCE</scope>
    <source>
        <strain evidence="7">Brora</strain>
    </source>
</reference>
<evidence type="ECO:0000256" key="4">
    <source>
        <dbReference type="PROSITE-ProRule" id="PRU00175"/>
    </source>
</evidence>
<dbReference type="AlphaFoldDB" id="T1IUT6"/>
<keyword evidence="7" id="KW-1185">Reference proteome</keyword>
<dbReference type="PROSITE" id="PS00518">
    <property type="entry name" value="ZF_RING_1"/>
    <property type="match status" value="1"/>
</dbReference>
<feature type="domain" description="RING-type" evidence="5">
    <location>
        <begin position="4"/>
        <end position="42"/>
    </location>
</feature>
<proteinExistence type="predicted"/>
<keyword evidence="3" id="KW-0862">Zinc</keyword>
<name>T1IUT6_STRMM</name>
<accession>T1IUT6</accession>
<evidence type="ECO:0000313" key="6">
    <source>
        <dbReference type="EnsemblMetazoa" id="SMAR004916-PA"/>
    </source>
</evidence>
<dbReference type="InterPro" id="IPR001841">
    <property type="entry name" value="Znf_RING"/>
</dbReference>